<evidence type="ECO:0000256" key="7">
    <source>
        <dbReference type="SAM" id="Phobius"/>
    </source>
</evidence>
<evidence type="ECO:0000256" key="3">
    <source>
        <dbReference type="ARBA" id="ARBA00022692"/>
    </source>
</evidence>
<evidence type="ECO:0008006" key="10">
    <source>
        <dbReference type="Google" id="ProtNLM"/>
    </source>
</evidence>
<name>A0ABR3ZCY8_9PEZI</name>
<feature type="region of interest" description="Disordered" evidence="6">
    <location>
        <begin position="1"/>
        <end position="39"/>
    </location>
</feature>
<dbReference type="PANTHER" id="PTHR43791">
    <property type="entry name" value="PERMEASE-RELATED"/>
    <property type="match status" value="1"/>
</dbReference>
<reference evidence="8 9" key="1">
    <citation type="journal article" date="2024" name="IMA Fungus">
        <title>IMA Genome - F19 : A genome assembly and annotation guide to empower mycologists, including annotated draft genome sequences of Ceratocystis pirilliformis, Diaporthe australafricana, Fusarium ophioides, Paecilomyces lecythidis, and Sporothrix stenoceras.</title>
        <authorList>
            <person name="Aylward J."/>
            <person name="Wilson A.M."/>
            <person name="Visagie C.M."/>
            <person name="Spraker J."/>
            <person name="Barnes I."/>
            <person name="Buitendag C."/>
            <person name="Ceriani C."/>
            <person name="Del Mar Angel L."/>
            <person name="du Plessis D."/>
            <person name="Fuchs T."/>
            <person name="Gasser K."/>
            <person name="Kramer D."/>
            <person name="Li W."/>
            <person name="Munsamy K."/>
            <person name="Piso A."/>
            <person name="Price J.L."/>
            <person name="Sonnekus B."/>
            <person name="Thomas C."/>
            <person name="van der Nest A."/>
            <person name="van Dijk A."/>
            <person name="van Heerden A."/>
            <person name="van Vuuren N."/>
            <person name="Yilmaz N."/>
            <person name="Duong T.A."/>
            <person name="van der Merwe N.A."/>
            <person name="Wingfield M.J."/>
            <person name="Wingfield B.D."/>
        </authorList>
    </citation>
    <scope>NUCLEOTIDE SEQUENCE [LARGE SCALE GENOMIC DNA]</scope>
    <source>
        <strain evidence="8 9">CMW 5346</strain>
    </source>
</reference>
<evidence type="ECO:0000256" key="6">
    <source>
        <dbReference type="SAM" id="MobiDB-lite"/>
    </source>
</evidence>
<comment type="caution">
    <text evidence="8">The sequence shown here is derived from an EMBL/GenBank/DDBJ whole genome shotgun (WGS) entry which is preliminary data.</text>
</comment>
<keyword evidence="5 7" id="KW-0472">Membrane</keyword>
<dbReference type="Proteomes" id="UP001583186">
    <property type="component" value="Unassembled WGS sequence"/>
</dbReference>
<feature type="transmembrane region" description="Helical" evidence="7">
    <location>
        <begin position="228"/>
        <end position="250"/>
    </location>
</feature>
<evidence type="ECO:0000256" key="5">
    <source>
        <dbReference type="ARBA" id="ARBA00023136"/>
    </source>
</evidence>
<feature type="region of interest" description="Disordered" evidence="6">
    <location>
        <begin position="540"/>
        <end position="568"/>
    </location>
</feature>
<keyword evidence="2" id="KW-0813">Transport</keyword>
<evidence type="ECO:0000256" key="1">
    <source>
        <dbReference type="ARBA" id="ARBA00004141"/>
    </source>
</evidence>
<organism evidence="8 9">
    <name type="scientific">Sporothrix stenoceras</name>
    <dbReference type="NCBI Taxonomy" id="5173"/>
    <lineage>
        <taxon>Eukaryota</taxon>
        <taxon>Fungi</taxon>
        <taxon>Dikarya</taxon>
        <taxon>Ascomycota</taxon>
        <taxon>Pezizomycotina</taxon>
        <taxon>Sordariomycetes</taxon>
        <taxon>Sordariomycetidae</taxon>
        <taxon>Ophiostomatales</taxon>
        <taxon>Ophiostomataceae</taxon>
        <taxon>Sporothrix</taxon>
    </lineage>
</organism>
<accession>A0ABR3ZCY8</accession>
<gene>
    <name evidence="8" type="ORF">Sste5346_003450</name>
</gene>
<proteinExistence type="predicted"/>
<dbReference type="InterPro" id="IPR036259">
    <property type="entry name" value="MFS_trans_sf"/>
</dbReference>
<feature type="transmembrane region" description="Helical" evidence="7">
    <location>
        <begin position="159"/>
        <end position="182"/>
    </location>
</feature>
<dbReference type="PANTHER" id="PTHR43791:SF39">
    <property type="entry name" value="TRANSPORTER LIZ1_SEO1, PUTATIVE (AFU_ORTHOLOGUE AFUA_3G00980)-RELATED"/>
    <property type="match status" value="1"/>
</dbReference>
<feature type="transmembrane region" description="Helical" evidence="7">
    <location>
        <begin position="194"/>
        <end position="216"/>
    </location>
</feature>
<dbReference type="EMBL" id="JAWCUI010000015">
    <property type="protein sequence ID" value="KAL1898546.1"/>
    <property type="molecule type" value="Genomic_DNA"/>
</dbReference>
<feature type="transmembrane region" description="Helical" evidence="7">
    <location>
        <begin position="294"/>
        <end position="313"/>
    </location>
</feature>
<feature type="transmembrane region" description="Helical" evidence="7">
    <location>
        <begin position="468"/>
        <end position="488"/>
    </location>
</feature>
<dbReference type="Gene3D" id="1.20.1250.20">
    <property type="entry name" value="MFS general substrate transporter like domains"/>
    <property type="match status" value="1"/>
</dbReference>
<keyword evidence="4 7" id="KW-1133">Transmembrane helix</keyword>
<dbReference type="InterPro" id="IPR011701">
    <property type="entry name" value="MFS"/>
</dbReference>
<keyword evidence="9" id="KW-1185">Reference proteome</keyword>
<dbReference type="SUPFAM" id="SSF103473">
    <property type="entry name" value="MFS general substrate transporter"/>
    <property type="match status" value="1"/>
</dbReference>
<keyword evidence="3 7" id="KW-0812">Transmembrane</keyword>
<sequence>MVYTVKENVPRHNIPHVTPASDLDNVENGPNTPGEPSHKRKSWKYYFWDSFDKSKEEQRLILKLDLTLMTFGCLGTFIKYIDRSNLNSAFVSGMEEDLSLYGNQLNYANTCYSVANIIALWPSNLLLARMNPKLFIPLIELGWTISTFGQAAMKNSTQMYVLRTLVGLFEAGHFSALVYLCGAWYQKNELSKRIAIIDCATAIGPMFSSYLQAAAYTGLNGVHGLPGWRWLFIIDGVISIGVIIPQAIFYPDVPARQKPDYLFSEAELELARDRNPKEGRVKQGRFTLAQVKRWVLNIDIWLLWAISFGNSIGNQPTASMAFWFKAWNKIKPGSYTVAQINNYPTPIQAVTVIITLAMAWISDYPLKGSRWQMLVVGGLINAIVCIILAATPVFPEHKAFRWFLYYNTGWAQASCVMFWSWTHETLAGDPGARAFAGAGLNVWAWVGIATIPLAAFQTVDQPAVVGGNWTAAGCCLLIVVCALALAYIQHRRKLLYKDEQGLVGASAGEGVVEVVEVGREDNGILGGGLGGNSVVHNGQASSTGSLSDTKEGAAASGVQEVPTHELRA</sequence>
<evidence type="ECO:0000313" key="9">
    <source>
        <dbReference type="Proteomes" id="UP001583186"/>
    </source>
</evidence>
<protein>
    <recommendedName>
        <fullName evidence="10">Major facilitator superfamily transporter</fullName>
    </recommendedName>
</protein>
<dbReference type="Pfam" id="PF07690">
    <property type="entry name" value="MFS_1"/>
    <property type="match status" value="1"/>
</dbReference>
<evidence type="ECO:0000256" key="2">
    <source>
        <dbReference type="ARBA" id="ARBA00022448"/>
    </source>
</evidence>
<feature type="transmembrane region" description="Helical" evidence="7">
    <location>
        <begin position="434"/>
        <end position="456"/>
    </location>
</feature>
<feature type="transmembrane region" description="Helical" evidence="7">
    <location>
        <begin position="343"/>
        <end position="361"/>
    </location>
</feature>
<feature type="transmembrane region" description="Helical" evidence="7">
    <location>
        <begin position="403"/>
        <end position="422"/>
    </location>
</feature>
<feature type="transmembrane region" description="Helical" evidence="7">
    <location>
        <begin position="373"/>
        <end position="391"/>
    </location>
</feature>
<comment type="subcellular location">
    <subcellularLocation>
        <location evidence="1">Membrane</location>
        <topology evidence="1">Multi-pass membrane protein</topology>
    </subcellularLocation>
</comment>
<evidence type="ECO:0000313" key="8">
    <source>
        <dbReference type="EMBL" id="KAL1898546.1"/>
    </source>
</evidence>
<evidence type="ECO:0000256" key="4">
    <source>
        <dbReference type="ARBA" id="ARBA00022989"/>
    </source>
</evidence>